<dbReference type="SUPFAM" id="SSF88713">
    <property type="entry name" value="Glycoside hydrolase/deacetylase"/>
    <property type="match status" value="1"/>
</dbReference>
<dbReference type="CDD" id="cd10959">
    <property type="entry name" value="CE4_NodB_like_3"/>
    <property type="match status" value="1"/>
</dbReference>
<feature type="compositionally biased region" description="Low complexity" evidence="1">
    <location>
        <begin position="254"/>
        <end position="263"/>
    </location>
</feature>
<dbReference type="Proteomes" id="UP000553776">
    <property type="component" value="Unassembled WGS sequence"/>
</dbReference>
<keyword evidence="5" id="KW-1185">Reference proteome</keyword>
<name>A0A841U8L3_9BACL</name>
<evidence type="ECO:0000256" key="2">
    <source>
        <dbReference type="SAM" id="Phobius"/>
    </source>
</evidence>
<keyword evidence="2" id="KW-1133">Transmembrane helix</keyword>
<evidence type="ECO:0000313" key="5">
    <source>
        <dbReference type="Proteomes" id="UP000553776"/>
    </source>
</evidence>
<evidence type="ECO:0000259" key="3">
    <source>
        <dbReference type="PROSITE" id="PS51677"/>
    </source>
</evidence>
<keyword evidence="2" id="KW-0472">Membrane</keyword>
<organism evidence="4 5">
    <name type="scientific">Cohnella xylanilytica</name>
    <dbReference type="NCBI Taxonomy" id="557555"/>
    <lineage>
        <taxon>Bacteria</taxon>
        <taxon>Bacillati</taxon>
        <taxon>Bacillota</taxon>
        <taxon>Bacilli</taxon>
        <taxon>Bacillales</taxon>
        <taxon>Paenibacillaceae</taxon>
        <taxon>Cohnella</taxon>
    </lineage>
</organism>
<protein>
    <submittedName>
        <fullName evidence="4">Polysaccharide deacetylase family protein</fullName>
    </submittedName>
</protein>
<dbReference type="InterPro" id="IPR002509">
    <property type="entry name" value="NODB_dom"/>
</dbReference>
<dbReference type="PANTHER" id="PTHR10587">
    <property type="entry name" value="GLYCOSYL TRANSFERASE-RELATED"/>
    <property type="match status" value="1"/>
</dbReference>
<proteinExistence type="predicted"/>
<evidence type="ECO:0000313" key="4">
    <source>
        <dbReference type="EMBL" id="MBB6694290.1"/>
    </source>
</evidence>
<dbReference type="PANTHER" id="PTHR10587:SF137">
    <property type="entry name" value="4-DEOXY-4-FORMAMIDO-L-ARABINOSE-PHOSPHOUNDECAPRENOL DEFORMYLASE ARND-RELATED"/>
    <property type="match status" value="1"/>
</dbReference>
<dbReference type="AlphaFoldDB" id="A0A841U8L3"/>
<dbReference type="Pfam" id="PF01522">
    <property type="entry name" value="Polysacc_deac_1"/>
    <property type="match status" value="1"/>
</dbReference>
<dbReference type="GO" id="GO:0016810">
    <property type="term" value="F:hydrolase activity, acting on carbon-nitrogen (but not peptide) bonds"/>
    <property type="evidence" value="ECO:0007669"/>
    <property type="project" value="InterPro"/>
</dbReference>
<dbReference type="RefSeq" id="WP_185138261.1">
    <property type="nucleotide sequence ID" value="NZ_JACJVR010000088.1"/>
</dbReference>
<keyword evidence="2" id="KW-0812">Transmembrane</keyword>
<dbReference type="InterPro" id="IPR054467">
    <property type="entry name" value="YkoP-like_dom"/>
</dbReference>
<gene>
    <name evidence="4" type="ORF">H7B90_23120</name>
</gene>
<dbReference type="InterPro" id="IPR050248">
    <property type="entry name" value="Polysacc_deacetylase_ArnD"/>
</dbReference>
<evidence type="ECO:0000256" key="1">
    <source>
        <dbReference type="SAM" id="MobiDB-lite"/>
    </source>
</evidence>
<dbReference type="EMBL" id="JACJVR010000088">
    <property type="protein sequence ID" value="MBB6694290.1"/>
    <property type="molecule type" value="Genomic_DNA"/>
</dbReference>
<dbReference type="GO" id="GO:0005975">
    <property type="term" value="P:carbohydrate metabolic process"/>
    <property type="evidence" value="ECO:0007669"/>
    <property type="project" value="InterPro"/>
</dbReference>
<dbReference type="PROSITE" id="PS51677">
    <property type="entry name" value="NODB"/>
    <property type="match status" value="1"/>
</dbReference>
<sequence>MDRILWWIFYFLTFYAFIPGFVSRVFGFRVFRRGLAKREIALTFDDGPDPEYTPRLLDLLKSYGAKATFFVVGSHAEKNPELIRRMHEEGHTLGIHNYVHRSNWIMSPRTVKRQVRRTSDIIESITGERPVYYRPPWGIVNVFDFAQLRHMQIVLWTSMFGDWKEKVGAENLYRKMREKLAPGQVFLLHDRGDTFGADPGAPAQTIAALERILKDGRELGLRFVGIGELIAVSDRQRAARKAAKPSGPTEAEEASAASASASAGTRAESVRKTGPLKRMVVAAWMVWEKVFHVLFRVRPFGDGSFMNYRLVRYNGRELTLRDGSRLVRGDLVVEMHFDNERMYEIGMKSKSGVHVAIRLIREVERALPDIAREVESLPQAGKIKALYGVSMINRGSEGLGFDTFELPRGMFSALTNVYLKLLMRVIHPDGGKKISEHGGKLEPRIIVMSRAALSFWNGTDSSEEARKAIRRMGSDACSADRPEAAESAGTSNRSKEAGASSDASELREEIALEPLS</sequence>
<dbReference type="Pfam" id="PF22790">
    <property type="entry name" value="YkoP"/>
    <property type="match status" value="1"/>
</dbReference>
<dbReference type="InterPro" id="IPR011330">
    <property type="entry name" value="Glyco_hydro/deAcase_b/a-brl"/>
</dbReference>
<feature type="domain" description="NodB homology" evidence="3">
    <location>
        <begin position="38"/>
        <end position="224"/>
    </location>
</feature>
<feature type="region of interest" description="Disordered" evidence="1">
    <location>
        <begin position="470"/>
        <end position="516"/>
    </location>
</feature>
<dbReference type="Gene3D" id="3.20.20.370">
    <property type="entry name" value="Glycoside hydrolase/deacetylase"/>
    <property type="match status" value="1"/>
</dbReference>
<feature type="transmembrane region" description="Helical" evidence="2">
    <location>
        <begin position="6"/>
        <end position="28"/>
    </location>
</feature>
<accession>A0A841U8L3</accession>
<reference evidence="4 5" key="1">
    <citation type="submission" date="2020-08" db="EMBL/GenBank/DDBJ databases">
        <title>Cohnella phylogeny.</title>
        <authorList>
            <person name="Dunlap C."/>
        </authorList>
    </citation>
    <scope>NUCLEOTIDE SEQUENCE [LARGE SCALE GENOMIC DNA]</scope>
    <source>
        <strain evidence="4 5">DSM 25239</strain>
    </source>
</reference>
<feature type="region of interest" description="Disordered" evidence="1">
    <location>
        <begin position="240"/>
        <end position="268"/>
    </location>
</feature>
<comment type="caution">
    <text evidence="4">The sequence shown here is derived from an EMBL/GenBank/DDBJ whole genome shotgun (WGS) entry which is preliminary data.</text>
</comment>